<gene>
    <name evidence="2" type="ORF">ACFSUB_09085</name>
</gene>
<dbReference type="Pfam" id="PF01973">
    <property type="entry name" value="MptE-like"/>
    <property type="match status" value="1"/>
</dbReference>
<reference evidence="3" key="1">
    <citation type="journal article" date="2019" name="Int. J. Syst. Evol. Microbiol.">
        <title>The Global Catalogue of Microorganisms (GCM) 10K type strain sequencing project: providing services to taxonomists for standard genome sequencing and annotation.</title>
        <authorList>
            <consortium name="The Broad Institute Genomics Platform"/>
            <consortium name="The Broad Institute Genome Sequencing Center for Infectious Disease"/>
            <person name="Wu L."/>
            <person name="Ma J."/>
        </authorList>
    </citation>
    <scope>NUCLEOTIDE SEQUENCE [LARGE SCALE GENOMIC DNA]</scope>
    <source>
        <strain evidence="3">KCTC 33792</strain>
    </source>
</reference>
<dbReference type="InterPro" id="IPR002826">
    <property type="entry name" value="MptE-like"/>
</dbReference>
<dbReference type="PANTHER" id="PTHR41786">
    <property type="entry name" value="MOTILITY ACCESSORY FACTOR MAF"/>
    <property type="match status" value="1"/>
</dbReference>
<comment type="caution">
    <text evidence="2">The sequence shown here is derived from an EMBL/GenBank/DDBJ whole genome shotgun (WGS) entry which is preliminary data.</text>
</comment>
<proteinExistence type="predicted"/>
<dbReference type="RefSeq" id="WP_380712871.1">
    <property type="nucleotide sequence ID" value="NZ_JBHUML010000002.1"/>
</dbReference>
<dbReference type="EMBL" id="JBHUML010000002">
    <property type="protein sequence ID" value="MFD2705622.1"/>
    <property type="molecule type" value="Genomic_DNA"/>
</dbReference>
<sequence length="621" mass="71596">MMLIDNINYLRKHFPKTREILKEHEMNLNDSIQVIQAKNGMDILELNKGNQSYPFHSKYAPDREAKTIAAQYKELLHNYDHILFYGTGMGYHINEIMSADPEKEYTIYEPSPTNFYHLLTVKTITDALPVKQLNNIYFDIHDGAVHQNVTHLAQQITGTVLLIELPSYKQNFPELYEKFAASFKQSVKNRKRTLHTNMAYEKRWVVNSWINSPDILKTPNILHDVSKGYFENKPAVIVAAGPSLEEDIEYIRDIKENKRAHVFSVGSAVNSLLYHNIHPDAAISYDPSTLNQRVFEKIVDEEIDSIPLIFGTSIAHEVLQNYPGDNKFHMITNQDTFSPHCLQREDNNKLKVVQDAPTIAVLAMQMLGNLGCNPIILTGQNLGFLDDKRYADSISYSHVSNDVQENEYEEMVDDVYGNKIPTNYAFQESRRQIEHFLLSAMKGFTVINTTKGGASISGAPFQPLDHVLLETLEKNKITDEWCNTAQNNYNRQYTFEKLELLDQEVQNALSLIQRISKTLKNLNQTIENTDVSMLSQIFTQIDKDMKKLRKNEVFQLFLQPMERNKWENYIQTISNVKFEKNSVSKAERILQVVGSFLYACSENMRIVRSVYNTINQELIIN</sequence>
<evidence type="ECO:0000313" key="3">
    <source>
        <dbReference type="Proteomes" id="UP001597520"/>
    </source>
</evidence>
<protein>
    <submittedName>
        <fullName evidence="2">Motility associated factor glycosyltransferase family protein</fullName>
    </submittedName>
</protein>
<organism evidence="2 3">
    <name type="scientific">Salibacterium lacus</name>
    <dbReference type="NCBI Taxonomy" id="1898109"/>
    <lineage>
        <taxon>Bacteria</taxon>
        <taxon>Bacillati</taxon>
        <taxon>Bacillota</taxon>
        <taxon>Bacilli</taxon>
        <taxon>Bacillales</taxon>
        <taxon>Bacillaceae</taxon>
    </lineage>
</organism>
<keyword evidence="3" id="KW-1185">Reference proteome</keyword>
<evidence type="ECO:0000313" key="2">
    <source>
        <dbReference type="EMBL" id="MFD2705622.1"/>
    </source>
</evidence>
<name>A0ABW5T353_9BACI</name>
<feature type="domain" description="6-hydroxymethylpterin diphosphokinase MptE-like" evidence="1">
    <location>
        <begin position="211"/>
        <end position="386"/>
    </location>
</feature>
<accession>A0ABW5T353</accession>
<evidence type="ECO:0000259" key="1">
    <source>
        <dbReference type="Pfam" id="PF01973"/>
    </source>
</evidence>
<dbReference type="PANTHER" id="PTHR41786:SF1">
    <property type="entry name" value="6-HYDROXYMETHYLPTERIN DIPHOSPHOKINASE MPTE-LIKE DOMAIN-CONTAINING PROTEIN"/>
    <property type="match status" value="1"/>
</dbReference>
<dbReference type="Proteomes" id="UP001597520">
    <property type="component" value="Unassembled WGS sequence"/>
</dbReference>